<keyword evidence="2" id="KW-0472">Membrane</keyword>
<dbReference type="STRING" id="1437608.GCA_000771645_01983"/>
<dbReference type="Proteomes" id="UP000029108">
    <property type="component" value="Unassembled WGS sequence"/>
</dbReference>
<name>A0A086ZD99_9BIFI</name>
<dbReference type="EMBL" id="JGYN01000046">
    <property type="protein sequence ID" value="KFI44499.1"/>
    <property type="molecule type" value="Genomic_DNA"/>
</dbReference>
<feature type="transmembrane region" description="Helical" evidence="2">
    <location>
        <begin position="65"/>
        <end position="86"/>
    </location>
</feature>
<evidence type="ECO:0000256" key="2">
    <source>
        <dbReference type="SAM" id="Phobius"/>
    </source>
</evidence>
<keyword evidence="2" id="KW-0812">Transmembrane</keyword>
<organism evidence="3 4">
    <name type="scientific">Bifidobacterium biavatii DSM 23969</name>
    <dbReference type="NCBI Taxonomy" id="1437608"/>
    <lineage>
        <taxon>Bacteria</taxon>
        <taxon>Bacillati</taxon>
        <taxon>Actinomycetota</taxon>
        <taxon>Actinomycetes</taxon>
        <taxon>Bifidobacteriales</taxon>
        <taxon>Bifidobacteriaceae</taxon>
        <taxon>Bifidobacterium</taxon>
    </lineage>
</organism>
<protein>
    <submittedName>
        <fullName evidence="3">Uncharacterized protein</fullName>
    </submittedName>
</protein>
<sequence>MTAKAMGMTTKHDTTTDTVDLAPYMRPGDAGDMLADLLPPGARPALCAMSGLVVGVADWILVRDAIATLIMGGCGVIVTMNVLHVLTLRARQRHEGIPLAPILNEQWGIDHSSAPDFVPEDGTRVLIICVDETHRDAWHLIRTGNRLRLTDRDGNVVPPDHRSQSPEPRNRQEDIPENHKTDKPSAMKKRAC</sequence>
<feature type="compositionally biased region" description="Basic and acidic residues" evidence="1">
    <location>
        <begin position="150"/>
        <end position="185"/>
    </location>
</feature>
<evidence type="ECO:0000313" key="3">
    <source>
        <dbReference type="EMBL" id="KFI44499.1"/>
    </source>
</evidence>
<dbReference type="AlphaFoldDB" id="A0A086ZD99"/>
<evidence type="ECO:0000256" key="1">
    <source>
        <dbReference type="SAM" id="MobiDB-lite"/>
    </source>
</evidence>
<reference evidence="3 4" key="1">
    <citation type="submission" date="2014-03" db="EMBL/GenBank/DDBJ databases">
        <title>Genomics of Bifidobacteria.</title>
        <authorList>
            <person name="Ventura M."/>
            <person name="Milani C."/>
            <person name="Lugli G.A."/>
        </authorList>
    </citation>
    <scope>NUCLEOTIDE SEQUENCE [LARGE SCALE GENOMIC DNA]</scope>
    <source>
        <strain evidence="3 4">DSM 23969</strain>
    </source>
</reference>
<evidence type="ECO:0000313" key="4">
    <source>
        <dbReference type="Proteomes" id="UP000029108"/>
    </source>
</evidence>
<keyword evidence="4" id="KW-1185">Reference proteome</keyword>
<accession>A0A086ZD99</accession>
<feature type="region of interest" description="Disordered" evidence="1">
    <location>
        <begin position="150"/>
        <end position="192"/>
    </location>
</feature>
<gene>
    <name evidence="3" type="ORF">BBIA_2407</name>
</gene>
<proteinExistence type="predicted"/>
<comment type="caution">
    <text evidence="3">The sequence shown here is derived from an EMBL/GenBank/DDBJ whole genome shotgun (WGS) entry which is preliminary data.</text>
</comment>
<keyword evidence="2" id="KW-1133">Transmembrane helix</keyword>